<feature type="region of interest" description="Disordered" evidence="1">
    <location>
        <begin position="1"/>
        <end position="48"/>
    </location>
</feature>
<evidence type="ECO:0000259" key="2">
    <source>
        <dbReference type="Pfam" id="PF09348"/>
    </source>
</evidence>
<feature type="domain" description="DUF1990" evidence="2">
    <location>
        <begin position="71"/>
        <end position="224"/>
    </location>
</feature>
<gene>
    <name evidence="3" type="ORF">I4I82_04265</name>
</gene>
<comment type="caution">
    <text evidence="3">The sequence shown here is derived from an EMBL/GenBank/DDBJ whole genome shotgun (WGS) entry which is preliminary data.</text>
</comment>
<dbReference type="EMBL" id="JADQDF010000001">
    <property type="protein sequence ID" value="MBW0126896.1"/>
    <property type="molecule type" value="Genomic_DNA"/>
</dbReference>
<protein>
    <submittedName>
        <fullName evidence="3">DUF1990 family protein</fullName>
    </submittedName>
</protein>
<name>A0ABS6U4J1_9PSEU</name>
<evidence type="ECO:0000313" key="4">
    <source>
        <dbReference type="Proteomes" id="UP000694300"/>
    </source>
</evidence>
<dbReference type="Proteomes" id="UP000694300">
    <property type="component" value="Unassembled WGS sequence"/>
</dbReference>
<feature type="compositionally biased region" description="Polar residues" evidence="1">
    <location>
        <begin position="1"/>
        <end position="14"/>
    </location>
</feature>
<dbReference type="RefSeq" id="WP_218591500.1">
    <property type="nucleotide sequence ID" value="NZ_JADQDE010000126.1"/>
</dbReference>
<evidence type="ECO:0000256" key="1">
    <source>
        <dbReference type="SAM" id="MobiDB-lite"/>
    </source>
</evidence>
<accession>A0ABS6U4J1</accession>
<keyword evidence="4" id="KW-1185">Reference proteome</keyword>
<dbReference type="Pfam" id="PF09348">
    <property type="entry name" value="DUF1990"/>
    <property type="match status" value="1"/>
</dbReference>
<proteinExistence type="predicted"/>
<reference evidence="3 4" key="1">
    <citation type="submission" date="2020-11" db="EMBL/GenBank/DDBJ databases">
        <title>Pseudonocardia abyssalis sp. nov. and Pseudonocardia oceani sp. nov., description and phylogenomic analysis of two novel actinomycetes isolated from the deep Southern Ocean.</title>
        <authorList>
            <person name="Parra J."/>
        </authorList>
    </citation>
    <scope>NUCLEOTIDE SEQUENCE [LARGE SCALE GENOMIC DNA]</scope>
    <source>
        <strain evidence="4">KRD185</strain>
    </source>
</reference>
<dbReference type="InterPro" id="IPR018960">
    <property type="entry name" value="DUF1990"/>
</dbReference>
<evidence type="ECO:0000313" key="3">
    <source>
        <dbReference type="EMBL" id="MBW0126896.1"/>
    </source>
</evidence>
<sequence length="279" mass="31714">MTIPSGQRRTWSTNWRREPGAGRPSRNTSVRVPTSHDHHRRPALRGPDLPAIVEDLGRRRINYDEGQAPPHVTHGWHQDRWTLELGYEQPGEPEPEGLVHDAGELVNGYEFTDPAVLRAVYRYPADVVGRDMLLQGRFANFRFLMGVRITSELDELREGPNGPERVVGWAYQTLDGHLEQGKLVYEVAKELETGRVEFRIDAYSRQSEIRNPLYRVGFAVFGRRTQLRFYRAALGRLRDRLPNLPDTAEPGPDGLVRVPTGAPPERASWAEIHVVHPGV</sequence>
<organism evidence="3 4">
    <name type="scientific">Pseudonocardia oceani</name>
    <dbReference type="NCBI Taxonomy" id="2792013"/>
    <lineage>
        <taxon>Bacteria</taxon>
        <taxon>Bacillati</taxon>
        <taxon>Actinomycetota</taxon>
        <taxon>Actinomycetes</taxon>
        <taxon>Pseudonocardiales</taxon>
        <taxon>Pseudonocardiaceae</taxon>
        <taxon>Pseudonocardia</taxon>
    </lineage>
</organism>